<comment type="caution">
    <text evidence="1">The sequence shown here is derived from an EMBL/GenBank/DDBJ whole genome shotgun (WGS) entry which is preliminary data.</text>
</comment>
<evidence type="ECO:0000313" key="1">
    <source>
        <dbReference type="EMBL" id="KAH9712098.1"/>
    </source>
</evidence>
<sequence length="417" mass="47677">MALPQGNTDAHHHQLETTPLALDGLFCDEESFEFEECCIDAETERCEEKESPLPPVLQEHDLFWDDNELLSLICKEKKENFVPSDPISDEILILARKEVVEWVLRVKAHFGFTALTAILAVNYFDRFILSHSFQKDKPWMGQLVAVACLSLAAKVDETQVPLLLDLQVKDPKYVFEAKTIQRMELLVLSTLQWRMNPVTPISFFDHIVRRLGLKTHLHWEFLYRCEHLLLSVIAVLDLIPDSRFMCYLPSTLATATMLHTIQEVEPCNPVEHQNLLMGVLNISQVCIQYIGSSVSVSLLFSSFANFVRFEYMIANGYRLVVFKQDKLKECYLLILELSRGNGSQNQSCKRKHFPLPGSPSCIIDANFSCDSSNDSWPAASPFSSPPEPRFKRSRIHVQQMRLPSLTRTFVDVLSSPR</sequence>
<dbReference type="Proteomes" id="UP000829398">
    <property type="component" value="Chromosome 7"/>
</dbReference>
<accession>A0ACB8J347</accession>
<keyword evidence="2" id="KW-1185">Reference proteome</keyword>
<protein>
    <submittedName>
        <fullName evidence="1">Cyclin-D3-2</fullName>
    </submittedName>
</protein>
<organism evidence="1 2">
    <name type="scientific">Citrus sinensis</name>
    <name type="common">Sweet orange</name>
    <name type="synonym">Citrus aurantium var. sinensis</name>
    <dbReference type="NCBI Taxonomy" id="2711"/>
    <lineage>
        <taxon>Eukaryota</taxon>
        <taxon>Viridiplantae</taxon>
        <taxon>Streptophyta</taxon>
        <taxon>Embryophyta</taxon>
        <taxon>Tracheophyta</taxon>
        <taxon>Spermatophyta</taxon>
        <taxon>Magnoliopsida</taxon>
        <taxon>eudicotyledons</taxon>
        <taxon>Gunneridae</taxon>
        <taxon>Pentapetalae</taxon>
        <taxon>rosids</taxon>
        <taxon>malvids</taxon>
        <taxon>Sapindales</taxon>
        <taxon>Rutaceae</taxon>
        <taxon>Aurantioideae</taxon>
        <taxon>Citrus</taxon>
    </lineage>
</organism>
<evidence type="ECO:0000313" key="2">
    <source>
        <dbReference type="Proteomes" id="UP000829398"/>
    </source>
</evidence>
<proteinExistence type="predicted"/>
<gene>
    <name evidence="1" type="ORF">KPL71_019941</name>
</gene>
<dbReference type="EMBL" id="CM039176">
    <property type="protein sequence ID" value="KAH9712098.1"/>
    <property type="molecule type" value="Genomic_DNA"/>
</dbReference>
<reference evidence="2" key="1">
    <citation type="journal article" date="2023" name="Hortic. Res.">
        <title>A chromosome-level phased genome enabling allele-level studies in sweet orange: a case study on citrus Huanglongbing tolerance.</title>
        <authorList>
            <person name="Wu B."/>
            <person name="Yu Q."/>
            <person name="Deng Z."/>
            <person name="Duan Y."/>
            <person name="Luo F."/>
            <person name="Gmitter F. Jr."/>
        </authorList>
    </citation>
    <scope>NUCLEOTIDE SEQUENCE [LARGE SCALE GENOMIC DNA]</scope>
    <source>
        <strain evidence="2">cv. Valencia</strain>
    </source>
</reference>
<name>A0ACB8J347_CITSI</name>